<evidence type="ECO:0000313" key="8">
    <source>
        <dbReference type="Proteomes" id="UP000835052"/>
    </source>
</evidence>
<sequence>MTELRYYVLIMIFVFQIIGLFINGFALFLFRRKKSLRAHASQQLILLLTLTDWLYALLCLPHITYLIYNWRPDGSLYNPQMVTYSASPTILQFKVNLTLTIFIALERCLALLFPIWYHKNCESGFAKVALSIGILFGAIDLTFFFGYGYNTNVQGCTATGCFISTISRQFTGISNMILGILVVLLTAGYLVKLQLFQGRQAQRRSFQQINQLASVILLSSLTLSTFPSLVIGAGEIITKIAEIFRVIGPFYVAGMTLTAIPGMSYLIANWSPINVHYDPYITVYSNSPLIFEYKVNLTLTVAVALDRCWAILLPFWYHQRKGSYFSMVVLGIGLFLGLMDFLVLIEFGDIHDVPGCTAAGCFVSSFARKCMGYSNMANRVACAILLTSLSFCTVPSFLIGAGEIFTKLLIIFATIGPFYITGLVLTGIANGIIFLTLNSDALQVVGKVLSMNLGENTSNQNTAHSIPRPLEQENSKSSVKKKTSVNNVKLVWTAS</sequence>
<evidence type="ECO:0000256" key="6">
    <source>
        <dbReference type="SAM" id="Phobius"/>
    </source>
</evidence>
<name>A0A8S1H8U0_9PELO</name>
<dbReference type="EMBL" id="CAJGYM010000027">
    <property type="protein sequence ID" value="CAD6192303.1"/>
    <property type="molecule type" value="Genomic_DNA"/>
</dbReference>
<feature type="transmembrane region" description="Helical" evidence="6">
    <location>
        <begin position="169"/>
        <end position="191"/>
    </location>
</feature>
<gene>
    <name evidence="7" type="ORF">CAUJ_LOCUS8222</name>
</gene>
<dbReference type="InterPro" id="IPR019420">
    <property type="entry name" value="7TM_GPCR_serpentine_rcpt_Srbc"/>
</dbReference>
<evidence type="ECO:0008006" key="9">
    <source>
        <dbReference type="Google" id="ProtNLM"/>
    </source>
</evidence>
<feature type="transmembrane region" description="Helical" evidence="6">
    <location>
        <begin position="323"/>
        <end position="345"/>
    </location>
</feature>
<dbReference type="Pfam" id="PF10316">
    <property type="entry name" value="7TM_GPCR_Srbc"/>
    <property type="match status" value="2"/>
</dbReference>
<keyword evidence="3 6" id="KW-1133">Transmembrane helix</keyword>
<evidence type="ECO:0000256" key="2">
    <source>
        <dbReference type="ARBA" id="ARBA00022692"/>
    </source>
</evidence>
<feature type="transmembrane region" description="Helical" evidence="6">
    <location>
        <begin position="295"/>
        <end position="317"/>
    </location>
</feature>
<evidence type="ECO:0000256" key="4">
    <source>
        <dbReference type="ARBA" id="ARBA00023136"/>
    </source>
</evidence>
<dbReference type="SUPFAM" id="SSF81321">
    <property type="entry name" value="Family A G protein-coupled receptor-like"/>
    <property type="match status" value="1"/>
</dbReference>
<feature type="transmembrane region" description="Helical" evidence="6">
    <location>
        <begin position="212"/>
        <end position="234"/>
    </location>
</feature>
<feature type="transmembrane region" description="Helical" evidence="6">
    <location>
        <begin position="408"/>
        <end position="437"/>
    </location>
</feature>
<comment type="caution">
    <text evidence="7">The sequence shown here is derived from an EMBL/GenBank/DDBJ whole genome shotgun (WGS) entry which is preliminary data.</text>
</comment>
<dbReference type="GO" id="GO:0016020">
    <property type="term" value="C:membrane"/>
    <property type="evidence" value="ECO:0007669"/>
    <property type="project" value="UniProtKB-SubCell"/>
</dbReference>
<feature type="transmembrane region" description="Helical" evidence="6">
    <location>
        <begin position="44"/>
        <end position="68"/>
    </location>
</feature>
<keyword evidence="4 6" id="KW-0472">Membrane</keyword>
<feature type="transmembrane region" description="Helical" evidence="6">
    <location>
        <begin position="97"/>
        <end position="116"/>
    </location>
</feature>
<evidence type="ECO:0000313" key="7">
    <source>
        <dbReference type="EMBL" id="CAD6192303.1"/>
    </source>
</evidence>
<dbReference type="OrthoDB" id="5794962at2759"/>
<evidence type="ECO:0000256" key="5">
    <source>
        <dbReference type="SAM" id="MobiDB-lite"/>
    </source>
</evidence>
<dbReference type="Proteomes" id="UP000835052">
    <property type="component" value="Unassembled WGS sequence"/>
</dbReference>
<dbReference type="Gene3D" id="1.20.1070.10">
    <property type="entry name" value="Rhodopsin 7-helix transmembrane proteins"/>
    <property type="match status" value="2"/>
</dbReference>
<dbReference type="GO" id="GO:0004930">
    <property type="term" value="F:G protein-coupled receptor activity"/>
    <property type="evidence" value="ECO:0007669"/>
    <property type="project" value="InterPro"/>
</dbReference>
<keyword evidence="8" id="KW-1185">Reference proteome</keyword>
<feature type="region of interest" description="Disordered" evidence="5">
    <location>
        <begin position="458"/>
        <end position="482"/>
    </location>
</feature>
<dbReference type="AlphaFoldDB" id="A0A8S1H8U0"/>
<feature type="transmembrane region" description="Helical" evidence="6">
    <location>
        <begin position="380"/>
        <end position="402"/>
    </location>
</feature>
<dbReference type="InterPro" id="IPR000276">
    <property type="entry name" value="GPCR_Rhodpsn"/>
</dbReference>
<protein>
    <recommendedName>
        <fullName evidence="9">G-protein coupled receptors family 1 profile domain-containing protein</fullName>
    </recommendedName>
</protein>
<proteinExistence type="predicted"/>
<evidence type="ECO:0000256" key="1">
    <source>
        <dbReference type="ARBA" id="ARBA00004370"/>
    </source>
</evidence>
<feature type="transmembrane region" description="Helical" evidence="6">
    <location>
        <begin position="128"/>
        <end position="149"/>
    </location>
</feature>
<dbReference type="PANTHER" id="PTHR46955">
    <property type="entry name" value="PROTEIN CBG01349-RELATED"/>
    <property type="match status" value="1"/>
</dbReference>
<accession>A0A8S1H8U0</accession>
<organism evidence="7 8">
    <name type="scientific">Caenorhabditis auriculariae</name>
    <dbReference type="NCBI Taxonomy" id="2777116"/>
    <lineage>
        <taxon>Eukaryota</taxon>
        <taxon>Metazoa</taxon>
        <taxon>Ecdysozoa</taxon>
        <taxon>Nematoda</taxon>
        <taxon>Chromadorea</taxon>
        <taxon>Rhabditida</taxon>
        <taxon>Rhabditina</taxon>
        <taxon>Rhabditomorpha</taxon>
        <taxon>Rhabditoidea</taxon>
        <taxon>Rhabditidae</taxon>
        <taxon>Peloderinae</taxon>
        <taxon>Caenorhabditis</taxon>
    </lineage>
</organism>
<comment type="subcellular location">
    <subcellularLocation>
        <location evidence="1">Membrane</location>
    </subcellularLocation>
</comment>
<dbReference type="SMART" id="SM01381">
    <property type="entry name" value="7TM_GPCR_Srsx"/>
    <property type="match status" value="1"/>
</dbReference>
<feature type="transmembrane region" description="Helical" evidence="6">
    <location>
        <begin position="6"/>
        <end position="30"/>
    </location>
</feature>
<keyword evidence="2 6" id="KW-0812">Transmembrane</keyword>
<dbReference type="PANTHER" id="PTHR46955:SF3">
    <property type="entry name" value="G_PROTEIN_RECEP_F1_2 DOMAIN-CONTAINING PROTEIN"/>
    <property type="match status" value="1"/>
</dbReference>
<feature type="transmembrane region" description="Helical" evidence="6">
    <location>
        <begin position="246"/>
        <end position="268"/>
    </location>
</feature>
<reference evidence="7" key="1">
    <citation type="submission" date="2020-10" db="EMBL/GenBank/DDBJ databases">
        <authorList>
            <person name="Kikuchi T."/>
        </authorList>
    </citation>
    <scope>NUCLEOTIDE SEQUENCE</scope>
    <source>
        <strain evidence="7">NKZ352</strain>
    </source>
</reference>
<dbReference type="InterPro" id="IPR052322">
    <property type="entry name" value="Mito_rRNA_Mtase_NSUN4"/>
</dbReference>
<evidence type="ECO:0000256" key="3">
    <source>
        <dbReference type="ARBA" id="ARBA00022989"/>
    </source>
</evidence>